<evidence type="ECO:0000313" key="1">
    <source>
        <dbReference type="EMBL" id="CAG8523483.1"/>
    </source>
</evidence>
<dbReference type="EMBL" id="CAJVPS010001080">
    <property type="protein sequence ID" value="CAG8523483.1"/>
    <property type="molecule type" value="Genomic_DNA"/>
</dbReference>
<sequence length="268" mass="30909">MDMIPNSIWEKDIEINLRRLQFPISISVGLNFDVSLSIVSSSSETRQIYFPIQNLCYDILDFIRPCPENITKQMQQQRHFARGSSTPGYNTPMDGNFFATRKEFVKTFETLLDRLTKHNKIEDTTLSLKDLFTSLRLSTVFINFQISSSNYENDKGERYAASPDDSLKICLSILLGENIPNDQLKEIIKSTEYAVFITPFSLEPVIFNLSKVNDIQSETITVELKISCNSFQTLLQVEEAILRRLLDFSRVFSNNNSHEYNLMDIDKI</sequence>
<proteinExistence type="predicted"/>
<organism evidence="1 2">
    <name type="scientific">Ambispora leptoticha</name>
    <dbReference type="NCBI Taxonomy" id="144679"/>
    <lineage>
        <taxon>Eukaryota</taxon>
        <taxon>Fungi</taxon>
        <taxon>Fungi incertae sedis</taxon>
        <taxon>Mucoromycota</taxon>
        <taxon>Glomeromycotina</taxon>
        <taxon>Glomeromycetes</taxon>
        <taxon>Archaeosporales</taxon>
        <taxon>Ambisporaceae</taxon>
        <taxon>Ambispora</taxon>
    </lineage>
</organism>
<accession>A0A9N9FBM7</accession>
<name>A0A9N9FBM7_9GLOM</name>
<reference evidence="1" key="1">
    <citation type="submission" date="2021-06" db="EMBL/GenBank/DDBJ databases">
        <authorList>
            <person name="Kallberg Y."/>
            <person name="Tangrot J."/>
            <person name="Rosling A."/>
        </authorList>
    </citation>
    <scope>NUCLEOTIDE SEQUENCE</scope>
    <source>
        <strain evidence="1">FL130A</strain>
    </source>
</reference>
<comment type="caution">
    <text evidence="1">The sequence shown here is derived from an EMBL/GenBank/DDBJ whole genome shotgun (WGS) entry which is preliminary data.</text>
</comment>
<dbReference type="Proteomes" id="UP000789508">
    <property type="component" value="Unassembled WGS sequence"/>
</dbReference>
<dbReference type="AlphaFoldDB" id="A0A9N9FBM7"/>
<evidence type="ECO:0000313" key="2">
    <source>
        <dbReference type="Proteomes" id="UP000789508"/>
    </source>
</evidence>
<feature type="non-terminal residue" evidence="1">
    <location>
        <position position="268"/>
    </location>
</feature>
<gene>
    <name evidence="1" type="ORF">ALEPTO_LOCUS4588</name>
</gene>
<dbReference type="OrthoDB" id="2392308at2759"/>
<keyword evidence="2" id="KW-1185">Reference proteome</keyword>
<protein>
    <submittedName>
        <fullName evidence="1">9246_t:CDS:1</fullName>
    </submittedName>
</protein>